<accession>A0A0D7BWN6</accession>
<keyword evidence="2" id="KW-0723">Serine/threonine-protein kinase</keyword>
<comment type="catalytic activity">
    <reaction evidence="8">
        <text>L-seryl-[protein] + ATP = O-phospho-L-seryl-[protein] + ADP + H(+)</text>
        <dbReference type="Rhea" id="RHEA:17989"/>
        <dbReference type="Rhea" id="RHEA-COMP:9863"/>
        <dbReference type="Rhea" id="RHEA-COMP:11604"/>
        <dbReference type="ChEBI" id="CHEBI:15378"/>
        <dbReference type="ChEBI" id="CHEBI:29999"/>
        <dbReference type="ChEBI" id="CHEBI:30616"/>
        <dbReference type="ChEBI" id="CHEBI:83421"/>
        <dbReference type="ChEBI" id="CHEBI:456216"/>
        <dbReference type="EC" id="2.7.11.1"/>
    </reaction>
</comment>
<evidence type="ECO:0000256" key="8">
    <source>
        <dbReference type="ARBA" id="ARBA00048679"/>
    </source>
</evidence>
<proteinExistence type="predicted"/>
<dbReference type="InterPro" id="IPR000719">
    <property type="entry name" value="Prot_kinase_dom"/>
</dbReference>
<evidence type="ECO:0000256" key="2">
    <source>
        <dbReference type="ARBA" id="ARBA00022527"/>
    </source>
</evidence>
<dbReference type="AlphaFoldDB" id="A0A0D7BWN6"/>
<evidence type="ECO:0000313" key="12">
    <source>
        <dbReference type="Proteomes" id="UP000054007"/>
    </source>
</evidence>
<keyword evidence="6" id="KW-0067">ATP-binding</keyword>
<evidence type="ECO:0000256" key="6">
    <source>
        <dbReference type="ARBA" id="ARBA00022840"/>
    </source>
</evidence>
<evidence type="ECO:0000256" key="7">
    <source>
        <dbReference type="ARBA" id="ARBA00047899"/>
    </source>
</evidence>
<dbReference type="SMART" id="SM00220">
    <property type="entry name" value="S_TKc"/>
    <property type="match status" value="1"/>
</dbReference>
<evidence type="ECO:0000256" key="5">
    <source>
        <dbReference type="ARBA" id="ARBA00022777"/>
    </source>
</evidence>
<organism evidence="11 12">
    <name type="scientific">Cylindrobasidium torrendii FP15055 ss-10</name>
    <dbReference type="NCBI Taxonomy" id="1314674"/>
    <lineage>
        <taxon>Eukaryota</taxon>
        <taxon>Fungi</taxon>
        <taxon>Dikarya</taxon>
        <taxon>Basidiomycota</taxon>
        <taxon>Agaricomycotina</taxon>
        <taxon>Agaricomycetes</taxon>
        <taxon>Agaricomycetidae</taxon>
        <taxon>Agaricales</taxon>
        <taxon>Marasmiineae</taxon>
        <taxon>Physalacriaceae</taxon>
        <taxon>Cylindrobasidium</taxon>
    </lineage>
</organism>
<dbReference type="GO" id="GO:0004674">
    <property type="term" value="F:protein serine/threonine kinase activity"/>
    <property type="evidence" value="ECO:0007669"/>
    <property type="project" value="UniProtKB-KW"/>
</dbReference>
<protein>
    <recommendedName>
        <fullName evidence="1">non-specific serine/threonine protein kinase</fullName>
        <ecNumber evidence="1">2.7.11.1</ecNumber>
    </recommendedName>
</protein>
<keyword evidence="3" id="KW-0808">Transferase</keyword>
<dbReference type="Proteomes" id="UP000054007">
    <property type="component" value="Unassembled WGS sequence"/>
</dbReference>
<feature type="region of interest" description="Disordered" evidence="9">
    <location>
        <begin position="461"/>
        <end position="482"/>
    </location>
</feature>
<dbReference type="SUPFAM" id="SSF56112">
    <property type="entry name" value="Protein kinase-like (PK-like)"/>
    <property type="match status" value="1"/>
</dbReference>
<evidence type="ECO:0000256" key="4">
    <source>
        <dbReference type="ARBA" id="ARBA00022741"/>
    </source>
</evidence>
<keyword evidence="4" id="KW-0547">Nucleotide-binding</keyword>
<evidence type="ECO:0000256" key="9">
    <source>
        <dbReference type="SAM" id="MobiDB-lite"/>
    </source>
</evidence>
<evidence type="ECO:0000256" key="1">
    <source>
        <dbReference type="ARBA" id="ARBA00012513"/>
    </source>
</evidence>
<name>A0A0D7BWN6_9AGAR</name>
<dbReference type="PANTHER" id="PTHR43895:SF32">
    <property type="entry name" value="SERINE_THREONINE-PROTEIN KINASE CHK1"/>
    <property type="match status" value="1"/>
</dbReference>
<gene>
    <name evidence="11" type="ORF">CYLTODRAFT_416326</name>
</gene>
<dbReference type="STRING" id="1314674.A0A0D7BWN6"/>
<dbReference type="Gene3D" id="1.10.510.10">
    <property type="entry name" value="Transferase(Phosphotransferase) domain 1"/>
    <property type="match status" value="1"/>
</dbReference>
<dbReference type="InterPro" id="IPR011009">
    <property type="entry name" value="Kinase-like_dom_sf"/>
</dbReference>
<reference evidence="11 12" key="1">
    <citation type="journal article" date="2015" name="Fungal Genet. Biol.">
        <title>Evolution of novel wood decay mechanisms in Agaricales revealed by the genome sequences of Fistulina hepatica and Cylindrobasidium torrendii.</title>
        <authorList>
            <person name="Floudas D."/>
            <person name="Held B.W."/>
            <person name="Riley R."/>
            <person name="Nagy L.G."/>
            <person name="Koehler G."/>
            <person name="Ransdell A.S."/>
            <person name="Younus H."/>
            <person name="Chow J."/>
            <person name="Chiniquy J."/>
            <person name="Lipzen A."/>
            <person name="Tritt A."/>
            <person name="Sun H."/>
            <person name="Haridas S."/>
            <person name="LaButti K."/>
            <person name="Ohm R.A."/>
            <person name="Kues U."/>
            <person name="Blanchette R.A."/>
            <person name="Grigoriev I.V."/>
            <person name="Minto R.E."/>
            <person name="Hibbett D.S."/>
        </authorList>
    </citation>
    <scope>NUCLEOTIDE SEQUENCE [LARGE SCALE GENOMIC DNA]</scope>
    <source>
        <strain evidence="11 12">FP15055 ss-10</strain>
    </source>
</reference>
<dbReference type="PANTHER" id="PTHR43895">
    <property type="entry name" value="CALCIUM/CALMODULIN-DEPENDENT PROTEIN KINASE KINASE-RELATED"/>
    <property type="match status" value="1"/>
</dbReference>
<dbReference type="Pfam" id="PF00069">
    <property type="entry name" value="Pkinase"/>
    <property type="match status" value="1"/>
</dbReference>
<evidence type="ECO:0000259" key="10">
    <source>
        <dbReference type="PROSITE" id="PS50011"/>
    </source>
</evidence>
<dbReference type="PROSITE" id="PS50011">
    <property type="entry name" value="PROTEIN_KINASE_DOM"/>
    <property type="match status" value="1"/>
</dbReference>
<comment type="catalytic activity">
    <reaction evidence="7">
        <text>L-threonyl-[protein] + ATP = O-phospho-L-threonyl-[protein] + ADP + H(+)</text>
        <dbReference type="Rhea" id="RHEA:46608"/>
        <dbReference type="Rhea" id="RHEA-COMP:11060"/>
        <dbReference type="Rhea" id="RHEA-COMP:11605"/>
        <dbReference type="ChEBI" id="CHEBI:15378"/>
        <dbReference type="ChEBI" id="CHEBI:30013"/>
        <dbReference type="ChEBI" id="CHEBI:30616"/>
        <dbReference type="ChEBI" id="CHEBI:61977"/>
        <dbReference type="ChEBI" id="CHEBI:456216"/>
        <dbReference type="EC" id="2.7.11.1"/>
    </reaction>
</comment>
<feature type="domain" description="Protein kinase" evidence="10">
    <location>
        <begin position="26"/>
        <end position="291"/>
    </location>
</feature>
<keyword evidence="5 11" id="KW-0418">Kinase</keyword>
<keyword evidence="12" id="KW-1185">Reference proteome</keyword>
<dbReference type="GO" id="GO:0005524">
    <property type="term" value="F:ATP binding"/>
    <property type="evidence" value="ECO:0007669"/>
    <property type="project" value="UniProtKB-KW"/>
</dbReference>
<dbReference type="EC" id="2.7.11.1" evidence="1"/>
<dbReference type="GO" id="GO:0007165">
    <property type="term" value="P:signal transduction"/>
    <property type="evidence" value="ECO:0007669"/>
    <property type="project" value="TreeGrafter"/>
</dbReference>
<dbReference type="OrthoDB" id="1668230at2759"/>
<sequence>MSSSLLSVSPSASRPAHKTFLNDGRLEVLQIDRTTASSQIIRCRTRRDDGPSTAVIVKRFFRGADKSGHERAVHAYVSGGPHIVRVLGTFTDEATVCMVLEYAEQGTLRTAIVDTKLFKGNNDLVRTALLQLSDALMFCHEIGVAHGDLNPENILCQREPKLKLLLADFGCASTATQCARLPWTPGTDAYVSPERLGVEFTLPSLCHKRSDIWSFGIVAITIICAQAPWQNATSTSPNFNLFLGEPNELRTFLALSVDATEVLKTALMLNPMARASLAYIRAKLSEIGSFFMSTRDLVHRPWFVQRAAKYYGEPTLPISQPRIAPLSRTGRLRTASYAFGTTSVPPKMSMRRASGSRCSTNSDALDIVFQCPNELDDETVILHPSPALAVEPLRQHEPQLGKIADIANSLSGEGYRSASDDDEDEVRTPYSYPVKVEIEVPEMDLDAGLLSVRPQRRRVSWTDQAVSRKRSEKQRAVSLQIR</sequence>
<evidence type="ECO:0000313" key="11">
    <source>
        <dbReference type="EMBL" id="KIY74056.1"/>
    </source>
</evidence>
<evidence type="ECO:0000256" key="3">
    <source>
        <dbReference type="ARBA" id="ARBA00022679"/>
    </source>
</evidence>
<dbReference type="EMBL" id="KN880432">
    <property type="protein sequence ID" value="KIY74056.1"/>
    <property type="molecule type" value="Genomic_DNA"/>
</dbReference>